<comment type="cofactor">
    <cofactor evidence="18">
        <name>Mg(2+)</name>
        <dbReference type="ChEBI" id="CHEBI:18420"/>
    </cofactor>
    <text evidence="18">Mn(2+), Zn(2+), Cd(2+) and Co(2+) support activity to lesser extents.</text>
</comment>
<keyword evidence="10 19" id="KW-1133">Transmembrane helix</keyword>
<evidence type="ECO:0000256" key="8">
    <source>
        <dbReference type="ARBA" id="ARBA00022777"/>
    </source>
</evidence>
<keyword evidence="9 17" id="KW-0067">ATP-binding</keyword>
<evidence type="ECO:0000256" key="14">
    <source>
        <dbReference type="ARBA" id="ARBA00023264"/>
    </source>
</evidence>
<dbReference type="InterPro" id="IPR036945">
    <property type="entry name" value="DAGK_sf"/>
</dbReference>
<evidence type="ECO:0000256" key="13">
    <source>
        <dbReference type="ARBA" id="ARBA00023209"/>
    </source>
</evidence>
<keyword evidence="21" id="KW-1185">Reference proteome</keyword>
<evidence type="ECO:0000256" key="18">
    <source>
        <dbReference type="PIRSR" id="PIRSR600829-4"/>
    </source>
</evidence>
<feature type="binding site" evidence="17">
    <location>
        <position position="16"/>
    </location>
    <ligand>
        <name>ATP</name>
        <dbReference type="ChEBI" id="CHEBI:30616"/>
    </ligand>
</feature>
<dbReference type="CDD" id="cd14265">
    <property type="entry name" value="UDPK_IM_like"/>
    <property type="match status" value="1"/>
</dbReference>
<evidence type="ECO:0000256" key="11">
    <source>
        <dbReference type="ARBA" id="ARBA00023098"/>
    </source>
</evidence>
<keyword evidence="13" id="KW-0594">Phospholipid biosynthesis</keyword>
<keyword evidence="18" id="KW-0460">Magnesium</keyword>
<evidence type="ECO:0000256" key="17">
    <source>
        <dbReference type="PIRSR" id="PIRSR600829-3"/>
    </source>
</evidence>
<feature type="binding site" evidence="17">
    <location>
        <begin position="94"/>
        <end position="95"/>
    </location>
    <ligand>
        <name>ATP</name>
        <dbReference type="ChEBI" id="CHEBI:30616"/>
    </ligand>
</feature>
<protein>
    <submittedName>
        <fullName evidence="20">Diacylglycerol kinase family protein</fullName>
    </submittedName>
</protein>
<evidence type="ECO:0000256" key="10">
    <source>
        <dbReference type="ARBA" id="ARBA00022989"/>
    </source>
</evidence>
<dbReference type="GO" id="GO:0005886">
    <property type="term" value="C:plasma membrane"/>
    <property type="evidence" value="ECO:0007669"/>
    <property type="project" value="UniProtKB-SubCell"/>
</dbReference>
<proteinExistence type="inferred from homology"/>
<dbReference type="GO" id="GO:0016301">
    <property type="term" value="F:kinase activity"/>
    <property type="evidence" value="ECO:0007669"/>
    <property type="project" value="UniProtKB-KW"/>
</dbReference>
<sequence>MSLELKDNKKSIGFSYAWNGIMHVIKHERNFRLHLVSASLVIVAGFICRLSSFEWMFILLAIGLVLTAELINSAMESMMDYLKPDIHPIAKQIKDMAAGAVLISAITAAGIGLIIFAPKLVLF</sequence>
<keyword evidence="5" id="KW-0808">Transferase</keyword>
<comment type="caution">
    <text evidence="20">The sequence shown here is derived from an EMBL/GenBank/DDBJ whole genome shotgun (WGS) entry which is preliminary data.</text>
</comment>
<feature type="binding site" evidence="17">
    <location>
        <position position="76"/>
    </location>
    <ligand>
        <name>ATP</name>
        <dbReference type="ChEBI" id="CHEBI:30616"/>
    </ligand>
</feature>
<feature type="active site" description="Proton acceptor" evidence="15">
    <location>
        <position position="69"/>
    </location>
</feature>
<keyword evidence="14" id="KW-1208">Phospholipid metabolism</keyword>
<evidence type="ECO:0000256" key="3">
    <source>
        <dbReference type="ARBA" id="ARBA00022475"/>
    </source>
</evidence>
<dbReference type="InterPro" id="IPR000829">
    <property type="entry name" value="DAGK"/>
</dbReference>
<reference evidence="20" key="1">
    <citation type="submission" date="2021-04" db="EMBL/GenBank/DDBJ databases">
        <title>Isolation and polyphasic classification of algal microorganism.</title>
        <authorList>
            <person name="Wang S."/>
        </authorList>
    </citation>
    <scope>NUCLEOTIDE SEQUENCE</scope>
    <source>
        <strain evidence="20">720a</strain>
    </source>
</reference>
<keyword evidence="11" id="KW-0443">Lipid metabolism</keyword>
<dbReference type="GO" id="GO:0046872">
    <property type="term" value="F:metal ion binding"/>
    <property type="evidence" value="ECO:0007669"/>
    <property type="project" value="UniProtKB-KW"/>
</dbReference>
<keyword evidence="8 20" id="KW-0418">Kinase</keyword>
<keyword evidence="18" id="KW-0479">Metal-binding</keyword>
<gene>
    <name evidence="20" type="ORF">KCX74_13180</name>
</gene>
<keyword evidence="3" id="KW-1003">Cell membrane</keyword>
<dbReference type="AlphaFoldDB" id="A0A941IDC7"/>
<feature type="binding site" evidence="17">
    <location>
        <position position="28"/>
    </location>
    <ligand>
        <name>ATP</name>
        <dbReference type="ChEBI" id="CHEBI:30616"/>
    </ligand>
</feature>
<evidence type="ECO:0000256" key="6">
    <source>
        <dbReference type="ARBA" id="ARBA00022692"/>
    </source>
</evidence>
<evidence type="ECO:0000256" key="9">
    <source>
        <dbReference type="ARBA" id="ARBA00022840"/>
    </source>
</evidence>
<dbReference type="GO" id="GO:0008654">
    <property type="term" value="P:phospholipid biosynthetic process"/>
    <property type="evidence" value="ECO:0007669"/>
    <property type="project" value="UniProtKB-KW"/>
</dbReference>
<feature type="binding site" evidence="18">
    <location>
        <position position="76"/>
    </location>
    <ligand>
        <name>a divalent metal cation</name>
        <dbReference type="ChEBI" id="CHEBI:60240"/>
    </ligand>
</feature>
<dbReference type="Gene3D" id="1.10.287.3610">
    <property type="match status" value="1"/>
</dbReference>
<comment type="subcellular location">
    <subcellularLocation>
        <location evidence="1">Cell membrane</location>
        <topology evidence="1">Multi-pass membrane protein</topology>
    </subcellularLocation>
</comment>
<evidence type="ECO:0000256" key="16">
    <source>
        <dbReference type="PIRSR" id="PIRSR600829-2"/>
    </source>
</evidence>
<comment type="similarity">
    <text evidence="2">Belongs to the bacterial diacylglycerol kinase family.</text>
</comment>
<feature type="transmembrane region" description="Helical" evidence="19">
    <location>
        <begin position="96"/>
        <end position="117"/>
    </location>
</feature>
<feature type="binding site" evidence="18">
    <location>
        <position position="28"/>
    </location>
    <ligand>
        <name>a divalent metal cation</name>
        <dbReference type="ChEBI" id="CHEBI:60240"/>
    </ligand>
</feature>
<dbReference type="GO" id="GO:0005524">
    <property type="term" value="F:ATP binding"/>
    <property type="evidence" value="ECO:0007669"/>
    <property type="project" value="UniProtKB-KW"/>
</dbReference>
<dbReference type="EMBL" id="JAGSOT010000040">
    <property type="protein sequence ID" value="MBR7796995.1"/>
    <property type="molecule type" value="Genomic_DNA"/>
</dbReference>
<evidence type="ECO:0000313" key="20">
    <source>
        <dbReference type="EMBL" id="MBR7796995.1"/>
    </source>
</evidence>
<keyword evidence="6 19" id="KW-0812">Transmembrane</keyword>
<feature type="binding site" evidence="16">
    <location>
        <position position="69"/>
    </location>
    <ligand>
        <name>substrate</name>
    </ligand>
</feature>
<dbReference type="InterPro" id="IPR033717">
    <property type="entry name" value="UDPK"/>
</dbReference>
<dbReference type="PANTHER" id="PTHR34299:SF1">
    <property type="entry name" value="DIACYLGLYCEROL KINASE"/>
    <property type="match status" value="1"/>
</dbReference>
<evidence type="ECO:0000313" key="21">
    <source>
        <dbReference type="Proteomes" id="UP000675284"/>
    </source>
</evidence>
<evidence type="ECO:0000256" key="5">
    <source>
        <dbReference type="ARBA" id="ARBA00022679"/>
    </source>
</evidence>
<feature type="transmembrane region" description="Helical" evidence="19">
    <location>
        <begin position="53"/>
        <end position="75"/>
    </location>
</feature>
<keyword evidence="12 19" id="KW-0472">Membrane</keyword>
<keyword evidence="7 17" id="KW-0547">Nucleotide-binding</keyword>
<accession>A0A941IDC7</accession>
<evidence type="ECO:0000256" key="4">
    <source>
        <dbReference type="ARBA" id="ARBA00022516"/>
    </source>
</evidence>
<evidence type="ECO:0000256" key="7">
    <source>
        <dbReference type="ARBA" id="ARBA00022741"/>
    </source>
</evidence>
<evidence type="ECO:0000256" key="15">
    <source>
        <dbReference type="PIRSR" id="PIRSR600829-1"/>
    </source>
</evidence>
<evidence type="ECO:0000256" key="12">
    <source>
        <dbReference type="ARBA" id="ARBA00023136"/>
    </source>
</evidence>
<dbReference type="Proteomes" id="UP000675284">
    <property type="component" value="Unassembled WGS sequence"/>
</dbReference>
<dbReference type="Pfam" id="PF01219">
    <property type="entry name" value="DAGK_prokar"/>
    <property type="match status" value="1"/>
</dbReference>
<evidence type="ECO:0000256" key="1">
    <source>
        <dbReference type="ARBA" id="ARBA00004651"/>
    </source>
</evidence>
<evidence type="ECO:0000256" key="19">
    <source>
        <dbReference type="SAM" id="Phobius"/>
    </source>
</evidence>
<evidence type="ECO:0000256" key="2">
    <source>
        <dbReference type="ARBA" id="ARBA00005967"/>
    </source>
</evidence>
<feature type="transmembrane region" description="Helical" evidence="19">
    <location>
        <begin position="31"/>
        <end position="47"/>
    </location>
</feature>
<name>A0A941IDC7_9BACI</name>
<keyword evidence="4" id="KW-0444">Lipid biosynthesis</keyword>
<organism evidence="20 21">
    <name type="scientific">Virgibacillus salarius</name>
    <dbReference type="NCBI Taxonomy" id="447199"/>
    <lineage>
        <taxon>Bacteria</taxon>
        <taxon>Bacillati</taxon>
        <taxon>Bacillota</taxon>
        <taxon>Bacilli</taxon>
        <taxon>Bacillales</taxon>
        <taxon>Bacillaceae</taxon>
        <taxon>Virgibacillus</taxon>
    </lineage>
</organism>
<dbReference type="PANTHER" id="PTHR34299">
    <property type="entry name" value="DIACYLGLYCEROL KINASE"/>
    <property type="match status" value="1"/>
</dbReference>